<dbReference type="EMBL" id="JAUUUU010000002">
    <property type="protein sequence ID" value="MDP1520405.1"/>
    <property type="molecule type" value="Genomic_DNA"/>
</dbReference>
<keyword evidence="4" id="KW-1133">Transmembrane helix</keyword>
<protein>
    <recommendedName>
        <fullName evidence="6">Protein HflC</fullName>
    </recommendedName>
</protein>
<name>A0AAW8B338_9GAMM</name>
<evidence type="ECO:0000256" key="5">
    <source>
        <dbReference type="ARBA" id="ARBA00023136"/>
    </source>
</evidence>
<dbReference type="GO" id="GO:0006508">
    <property type="term" value="P:proteolysis"/>
    <property type="evidence" value="ECO:0007669"/>
    <property type="project" value="UniProtKB-KW"/>
</dbReference>
<dbReference type="Gene3D" id="3.30.479.30">
    <property type="entry name" value="Band 7 domain"/>
    <property type="match status" value="1"/>
</dbReference>
<feature type="domain" description="Band 7" evidence="7">
    <location>
        <begin position="21"/>
        <end position="185"/>
    </location>
</feature>
<evidence type="ECO:0000256" key="2">
    <source>
        <dbReference type="ARBA" id="ARBA00007862"/>
    </source>
</evidence>
<dbReference type="Proteomes" id="UP001178354">
    <property type="component" value="Unassembled WGS sequence"/>
</dbReference>
<evidence type="ECO:0000256" key="4">
    <source>
        <dbReference type="ARBA" id="ARBA00022989"/>
    </source>
</evidence>
<evidence type="ECO:0000313" key="8">
    <source>
        <dbReference type="EMBL" id="MDP1520405.1"/>
    </source>
</evidence>
<dbReference type="PANTHER" id="PTHR42911:SF1">
    <property type="entry name" value="MODULATOR OF FTSH PROTEASE HFLC"/>
    <property type="match status" value="1"/>
</dbReference>
<comment type="caution">
    <text evidence="8">The sequence shown here is derived from an EMBL/GenBank/DDBJ whole genome shotgun (WGS) entry which is preliminary data.</text>
</comment>
<dbReference type="CDD" id="cd03405">
    <property type="entry name" value="SPFH_HflC"/>
    <property type="match status" value="1"/>
</dbReference>
<keyword evidence="5" id="KW-0472">Membrane</keyword>
<keyword evidence="9" id="KW-1185">Reference proteome</keyword>
<gene>
    <name evidence="8" type="primary">hflC</name>
    <name evidence="8" type="ORF">Q8A57_05415</name>
</gene>
<evidence type="ECO:0000259" key="7">
    <source>
        <dbReference type="SMART" id="SM00244"/>
    </source>
</evidence>
<evidence type="ECO:0000256" key="3">
    <source>
        <dbReference type="ARBA" id="ARBA00022692"/>
    </source>
</evidence>
<dbReference type="SMART" id="SM00244">
    <property type="entry name" value="PHB"/>
    <property type="match status" value="1"/>
</dbReference>
<evidence type="ECO:0000313" key="9">
    <source>
        <dbReference type="Proteomes" id="UP001178354"/>
    </source>
</evidence>
<keyword evidence="8" id="KW-0378">Hydrolase</keyword>
<dbReference type="GO" id="GO:0016020">
    <property type="term" value="C:membrane"/>
    <property type="evidence" value="ECO:0007669"/>
    <property type="project" value="UniProtKB-SubCell"/>
</dbReference>
<dbReference type="PRINTS" id="PR00721">
    <property type="entry name" value="STOMATIN"/>
</dbReference>
<dbReference type="PIRSF" id="PIRSF005651">
    <property type="entry name" value="HflC"/>
    <property type="match status" value="1"/>
</dbReference>
<dbReference type="SUPFAM" id="SSF117892">
    <property type="entry name" value="Band 7/SPFH domain"/>
    <property type="match status" value="1"/>
</dbReference>
<comment type="subcellular location">
    <subcellularLocation>
        <location evidence="1">Membrane</location>
        <topology evidence="1">Single-pass membrane protein</topology>
    </subcellularLocation>
</comment>
<keyword evidence="3" id="KW-0812">Transmembrane</keyword>
<dbReference type="RefSeq" id="WP_305169970.1">
    <property type="nucleotide sequence ID" value="NZ_JAUUUU010000002.1"/>
</dbReference>
<organism evidence="8 9">
    <name type="scientific">Porticoccus litoralis</name>
    <dbReference type="NCBI Taxonomy" id="434086"/>
    <lineage>
        <taxon>Bacteria</taxon>
        <taxon>Pseudomonadati</taxon>
        <taxon>Pseudomonadota</taxon>
        <taxon>Gammaproteobacteria</taxon>
        <taxon>Cellvibrionales</taxon>
        <taxon>Porticoccaceae</taxon>
        <taxon>Porticoccus</taxon>
    </lineage>
</organism>
<dbReference type="Pfam" id="PF01145">
    <property type="entry name" value="Band_7"/>
    <property type="match status" value="1"/>
</dbReference>
<comment type="function">
    <text evidence="6">HflC and HflK could regulate a protease.</text>
</comment>
<dbReference type="InterPro" id="IPR036013">
    <property type="entry name" value="Band_7/SPFH_dom_sf"/>
</dbReference>
<dbReference type="PANTHER" id="PTHR42911">
    <property type="entry name" value="MODULATOR OF FTSH PROTEASE HFLC"/>
    <property type="match status" value="1"/>
</dbReference>
<dbReference type="GO" id="GO:0008233">
    <property type="term" value="F:peptidase activity"/>
    <property type="evidence" value="ECO:0007669"/>
    <property type="project" value="UniProtKB-KW"/>
</dbReference>
<comment type="similarity">
    <text evidence="2 6">Belongs to the band 7/mec-2 family. HflC subfamily.</text>
</comment>
<accession>A0AAW8B338</accession>
<proteinExistence type="inferred from homology"/>
<evidence type="ECO:0000256" key="1">
    <source>
        <dbReference type="ARBA" id="ARBA00004167"/>
    </source>
</evidence>
<dbReference type="InterPro" id="IPR010200">
    <property type="entry name" value="HflC"/>
</dbReference>
<evidence type="ECO:0000256" key="6">
    <source>
        <dbReference type="PIRNR" id="PIRNR005651"/>
    </source>
</evidence>
<reference evidence="8" key="1">
    <citation type="journal article" date="2010" name="Int. J. Syst. Evol. Microbiol.">
        <title>Porticoccus litoralis gen. nov., sp. nov., a gammaproteobacterium isolated from the Yellow Sea.</title>
        <authorList>
            <person name="Oh H.M."/>
            <person name="Kim H."/>
            <person name="Kim K.M."/>
            <person name="Min G.S."/>
            <person name="Cho J.C."/>
        </authorList>
    </citation>
    <scope>NUCLEOTIDE SEQUENCE</scope>
    <source>
        <strain evidence="8">DSM 25064</strain>
    </source>
</reference>
<sequence>MTTRSTGLLVVIALALILASSSLYVVQETERAVKLRFGRLIEGEITPGLHVKIPLADKIRKFDARVLTLDAEPASFFTVEKKRLIVDAYSKWRIADVDTYYKSTGGNEAVAHDRLASRVNDGLRNQFGERTLHEVVSGERDMLMENIKDYLNTTVRQSLGVEVVDVRVKRIDLPSEVSEQVYRRMTAEREKEARELRSKGAEEAEKIRADADRQRTILLANAYREAEESRGEGDAVATATYAEAYSKDPEFYAFQRSLKAYREAFSNKGDVLLVDPDSDFFRYLDRQQGK</sequence>
<dbReference type="AlphaFoldDB" id="A0AAW8B338"/>
<dbReference type="InterPro" id="IPR001107">
    <property type="entry name" value="Band_7"/>
</dbReference>
<keyword evidence="8" id="KW-0645">Protease</keyword>
<reference evidence="8" key="2">
    <citation type="submission" date="2023-08" db="EMBL/GenBank/DDBJ databases">
        <authorList>
            <person name="Luo J."/>
        </authorList>
    </citation>
    <scope>NUCLEOTIDE SEQUENCE</scope>
    <source>
        <strain evidence="8">DSM 25064</strain>
    </source>
</reference>
<dbReference type="NCBIfam" id="TIGR01932">
    <property type="entry name" value="hflC"/>
    <property type="match status" value="1"/>
</dbReference>
<dbReference type="InterPro" id="IPR001972">
    <property type="entry name" value="Stomatin_HflK_fam"/>
</dbReference>